<sequence length="167" mass="18351">MAFMDVKPPSPSSRFVPMSRPSTTSVAGKSPTVRAPNMLINIYNGPKRNAYVRSQAQVVDMVLASPVVLYLGVSEPQTLFIVGGKDQTAIAIQWAPPEVAANSPIPGHASQISGPDALDRVVLRFLAGRKNVLYISWSSRLYTLVPWQCKKRITEFERPVPPLSMNF</sequence>
<feature type="region of interest" description="Disordered" evidence="1">
    <location>
        <begin position="1"/>
        <end position="30"/>
    </location>
</feature>
<organism evidence="2 3">
    <name type="scientific">Ustilaginoidea virens</name>
    <name type="common">Rice false smut fungus</name>
    <name type="synonym">Villosiclava virens</name>
    <dbReference type="NCBI Taxonomy" id="1159556"/>
    <lineage>
        <taxon>Eukaryota</taxon>
        <taxon>Fungi</taxon>
        <taxon>Dikarya</taxon>
        <taxon>Ascomycota</taxon>
        <taxon>Pezizomycotina</taxon>
        <taxon>Sordariomycetes</taxon>
        <taxon>Hypocreomycetidae</taxon>
        <taxon>Hypocreales</taxon>
        <taxon>Clavicipitaceae</taxon>
        <taxon>Ustilaginoidea</taxon>
    </lineage>
</organism>
<accession>A0A1B5KWT8</accession>
<dbReference type="EMBL" id="BBTG02000008">
    <property type="protein sequence ID" value="GAO15495.1"/>
    <property type="molecule type" value="Genomic_DNA"/>
</dbReference>
<reference evidence="3" key="1">
    <citation type="journal article" date="2016" name="Genome Announc.">
        <title>Genome sequence of Ustilaginoidea virens IPU010, a rice pathogenic fungus causing false smut.</title>
        <authorList>
            <person name="Kumagai T."/>
            <person name="Ishii T."/>
            <person name="Terai G."/>
            <person name="Umemura M."/>
            <person name="Machida M."/>
            <person name="Asai K."/>
        </authorList>
    </citation>
    <scope>NUCLEOTIDE SEQUENCE [LARGE SCALE GENOMIC DNA]</scope>
    <source>
        <strain evidence="3">IPU010</strain>
    </source>
</reference>
<name>A0A1B5KWT8_USTVR</name>
<protein>
    <submittedName>
        <fullName evidence="2">Uncharacterized protein</fullName>
    </submittedName>
</protein>
<evidence type="ECO:0000313" key="3">
    <source>
        <dbReference type="Proteomes" id="UP000054053"/>
    </source>
</evidence>
<dbReference type="Gene3D" id="3.40.50.1820">
    <property type="entry name" value="alpha/beta hydrolase"/>
    <property type="match status" value="1"/>
</dbReference>
<evidence type="ECO:0000256" key="1">
    <source>
        <dbReference type="SAM" id="MobiDB-lite"/>
    </source>
</evidence>
<evidence type="ECO:0000313" key="2">
    <source>
        <dbReference type="EMBL" id="GAO15495.1"/>
    </source>
</evidence>
<comment type="caution">
    <text evidence="2">The sequence shown here is derived from an EMBL/GenBank/DDBJ whole genome shotgun (WGS) entry which is preliminary data.</text>
</comment>
<proteinExistence type="predicted"/>
<dbReference type="AlphaFoldDB" id="A0A1B5KWT8"/>
<dbReference type="Proteomes" id="UP000054053">
    <property type="component" value="Unassembled WGS sequence"/>
</dbReference>
<gene>
    <name evidence="2" type="ORF">UVI_02020910</name>
</gene>
<dbReference type="InterPro" id="IPR029058">
    <property type="entry name" value="AB_hydrolase_fold"/>
</dbReference>